<dbReference type="AlphaFoldDB" id="A0A8X6UFD1"/>
<dbReference type="Gene3D" id="1.10.10.1450">
    <property type="match status" value="1"/>
</dbReference>
<evidence type="ECO:0000313" key="1">
    <source>
        <dbReference type="EMBL" id="GFU08634.1"/>
    </source>
</evidence>
<evidence type="ECO:0008006" key="3">
    <source>
        <dbReference type="Google" id="ProtNLM"/>
    </source>
</evidence>
<reference evidence="1" key="1">
    <citation type="submission" date="2020-08" db="EMBL/GenBank/DDBJ databases">
        <title>Multicomponent nature underlies the extraordinary mechanical properties of spider dragline silk.</title>
        <authorList>
            <person name="Kono N."/>
            <person name="Nakamura H."/>
            <person name="Mori M."/>
            <person name="Yoshida Y."/>
            <person name="Ohtoshi R."/>
            <person name="Malay A.D."/>
            <person name="Moran D.A.P."/>
            <person name="Tomita M."/>
            <person name="Numata K."/>
            <person name="Arakawa K."/>
        </authorList>
    </citation>
    <scope>NUCLEOTIDE SEQUENCE</scope>
</reference>
<protein>
    <recommendedName>
        <fullName evidence="3">Mos1 transposase HTH domain-containing protein</fullName>
    </recommendedName>
</protein>
<proteinExistence type="predicted"/>
<name>A0A8X6UFD1_NEPPI</name>
<accession>A0A8X6UFD1</accession>
<keyword evidence="2" id="KW-1185">Reference proteome</keyword>
<dbReference type="Proteomes" id="UP000887013">
    <property type="component" value="Unassembled WGS sequence"/>
</dbReference>
<gene>
    <name evidence="1" type="ORF">NPIL_14691</name>
</gene>
<evidence type="ECO:0000313" key="2">
    <source>
        <dbReference type="Proteomes" id="UP000887013"/>
    </source>
</evidence>
<sequence length="112" mass="12836">MFKEIMIREPVLTETLPTMTSSDRDYRVACSNNGPCVGCASSKPCFNDLSEFQDPTFQGPLLLKKFCVALKKMDTEIVAMVREVYGDDTMSKRRVYHCLRMFKEDEDHSGRP</sequence>
<comment type="caution">
    <text evidence="1">The sequence shown here is derived from an EMBL/GenBank/DDBJ whole genome shotgun (WGS) entry which is preliminary data.</text>
</comment>
<dbReference type="EMBL" id="BMAW01124596">
    <property type="protein sequence ID" value="GFU08634.1"/>
    <property type="molecule type" value="Genomic_DNA"/>
</dbReference>
<organism evidence="1 2">
    <name type="scientific">Nephila pilipes</name>
    <name type="common">Giant wood spider</name>
    <name type="synonym">Nephila maculata</name>
    <dbReference type="NCBI Taxonomy" id="299642"/>
    <lineage>
        <taxon>Eukaryota</taxon>
        <taxon>Metazoa</taxon>
        <taxon>Ecdysozoa</taxon>
        <taxon>Arthropoda</taxon>
        <taxon>Chelicerata</taxon>
        <taxon>Arachnida</taxon>
        <taxon>Araneae</taxon>
        <taxon>Araneomorphae</taxon>
        <taxon>Entelegynae</taxon>
        <taxon>Araneoidea</taxon>
        <taxon>Nephilidae</taxon>
        <taxon>Nephila</taxon>
    </lineage>
</organism>
<dbReference type="OrthoDB" id="6759066at2759"/>